<name>A0A060H120_XYLFS</name>
<feature type="binding site" evidence="7 9">
    <location>
        <position position="20"/>
    </location>
    <ligand>
        <name>substrate</name>
    </ligand>
</feature>
<organism evidence="12 13">
    <name type="scientific">Xylella fastidiosa subsp. sandyi Ann-1</name>
    <dbReference type="NCBI Taxonomy" id="155920"/>
    <lineage>
        <taxon>Bacteria</taxon>
        <taxon>Pseudomonadati</taxon>
        <taxon>Pseudomonadota</taxon>
        <taxon>Gammaproteobacteria</taxon>
        <taxon>Lysobacterales</taxon>
        <taxon>Lysobacteraceae</taxon>
        <taxon>Xylella</taxon>
    </lineage>
</organism>
<feature type="domain" description="Orotidine 5'-phosphate decarboxylase" evidence="11">
    <location>
        <begin position="14"/>
        <end position="231"/>
    </location>
</feature>
<evidence type="ECO:0000313" key="13">
    <source>
        <dbReference type="Proteomes" id="UP000027215"/>
    </source>
</evidence>
<evidence type="ECO:0000256" key="7">
    <source>
        <dbReference type="HAMAP-Rule" id="MF_01200"/>
    </source>
</evidence>
<dbReference type="Proteomes" id="UP000027215">
    <property type="component" value="Chromosome"/>
</dbReference>
<feature type="binding site" evidence="7 9">
    <location>
        <position position="195"/>
    </location>
    <ligand>
        <name>substrate</name>
    </ligand>
</feature>
<dbReference type="RefSeq" id="WP_020851930.1">
    <property type="nucleotide sequence ID" value="NZ_CP006696.1"/>
</dbReference>
<evidence type="ECO:0000256" key="5">
    <source>
        <dbReference type="ARBA" id="ARBA00023239"/>
    </source>
</evidence>
<dbReference type="PANTHER" id="PTHR32119:SF2">
    <property type="entry name" value="OROTIDINE 5'-PHOSPHATE DECARBOXYLASE"/>
    <property type="match status" value="1"/>
</dbReference>
<gene>
    <name evidence="7" type="primary">pyrF</name>
    <name evidence="12" type="ORF">D934_01050</name>
</gene>
<dbReference type="HAMAP" id="MF_01200_B">
    <property type="entry name" value="OMPdecase_type1_B"/>
    <property type="match status" value="1"/>
</dbReference>
<dbReference type="CDD" id="cd04725">
    <property type="entry name" value="OMP_decarboxylase_like"/>
    <property type="match status" value="1"/>
</dbReference>
<evidence type="ECO:0000256" key="10">
    <source>
        <dbReference type="RuleBase" id="RU000512"/>
    </source>
</evidence>
<accession>A0A060H120</accession>
<proteinExistence type="inferred from homology"/>
<dbReference type="SMART" id="SM00934">
    <property type="entry name" value="OMPdecase"/>
    <property type="match status" value="1"/>
</dbReference>
<feature type="active site" description="For OMPdecase activity" evidence="8">
    <location>
        <position position="75"/>
    </location>
</feature>
<comment type="catalytic activity">
    <reaction evidence="6 7 10">
        <text>orotidine 5'-phosphate + H(+) = UMP + CO2</text>
        <dbReference type="Rhea" id="RHEA:11596"/>
        <dbReference type="ChEBI" id="CHEBI:15378"/>
        <dbReference type="ChEBI" id="CHEBI:16526"/>
        <dbReference type="ChEBI" id="CHEBI:57538"/>
        <dbReference type="ChEBI" id="CHEBI:57865"/>
        <dbReference type="EC" id="4.1.1.23"/>
    </reaction>
</comment>
<dbReference type="InterPro" id="IPR014732">
    <property type="entry name" value="OMPdecase"/>
</dbReference>
<reference evidence="12 13" key="1">
    <citation type="submission" date="2013-08" db="EMBL/GenBank/DDBJ databases">
        <authorList>
            <person name="Stouthamer R."/>
            <person name="Nunney L."/>
        </authorList>
    </citation>
    <scope>NUCLEOTIDE SEQUENCE [LARGE SCALE GENOMIC DNA]</scope>
    <source>
        <strain evidence="13">ann-1</strain>
    </source>
</reference>
<dbReference type="UniPathway" id="UPA00070">
    <property type="reaction ID" value="UER00120"/>
</dbReference>
<evidence type="ECO:0000256" key="6">
    <source>
        <dbReference type="ARBA" id="ARBA00049157"/>
    </source>
</evidence>
<feature type="active site" description="For OMPdecase activity" evidence="8">
    <location>
        <position position="72"/>
    </location>
</feature>
<dbReference type="Pfam" id="PF00215">
    <property type="entry name" value="OMPdecase"/>
    <property type="match status" value="1"/>
</dbReference>
<feature type="binding site" evidence="7">
    <location>
        <begin position="70"/>
        <end position="79"/>
    </location>
    <ligand>
        <name>substrate</name>
    </ligand>
</feature>
<dbReference type="InterPro" id="IPR047596">
    <property type="entry name" value="OMPdecase_bac"/>
</dbReference>
<feature type="binding site" evidence="7 9">
    <location>
        <position position="216"/>
    </location>
    <ligand>
        <name>substrate</name>
    </ligand>
</feature>
<protein>
    <recommendedName>
        <fullName evidence="7">Orotidine 5'-phosphate decarboxylase</fullName>
        <ecNumber evidence="7">4.1.1.23</ecNumber>
    </recommendedName>
    <alternativeName>
        <fullName evidence="7">OMP decarboxylase</fullName>
        <shortName evidence="7">OMPDCase</shortName>
        <shortName evidence="7">OMPdecase</shortName>
    </alternativeName>
</protein>
<dbReference type="SUPFAM" id="SSF51366">
    <property type="entry name" value="Ribulose-phoshate binding barrel"/>
    <property type="match status" value="1"/>
</dbReference>
<comment type="pathway">
    <text evidence="2 7 10">Pyrimidine metabolism; UMP biosynthesis via de novo pathway; UMP from orotate: step 2/2.</text>
</comment>
<feature type="binding site" evidence="7 9">
    <location>
        <position position="42"/>
    </location>
    <ligand>
        <name>substrate</name>
    </ligand>
</feature>
<dbReference type="GO" id="GO:0005829">
    <property type="term" value="C:cytosol"/>
    <property type="evidence" value="ECO:0007669"/>
    <property type="project" value="TreeGrafter"/>
</dbReference>
<dbReference type="HOGENOM" id="CLU_067069_1_0_6"/>
<keyword evidence="3 7" id="KW-0210">Decarboxylase</keyword>
<dbReference type="InterPro" id="IPR001754">
    <property type="entry name" value="OMPdeCOase_dom"/>
</dbReference>
<comment type="similarity">
    <text evidence="7">Belongs to the OMP decarboxylase family. Type 1 subfamily.</text>
</comment>
<comment type="subunit">
    <text evidence="7">Homodimer.</text>
</comment>
<comment type="function">
    <text evidence="1 7">Catalyzes the decarboxylation of orotidine 5'-monophosphate (OMP) to uridine 5'-monophosphate (UMP).</text>
</comment>
<dbReference type="InterPro" id="IPR011060">
    <property type="entry name" value="RibuloseP-bd_barrel"/>
</dbReference>
<evidence type="ECO:0000256" key="1">
    <source>
        <dbReference type="ARBA" id="ARBA00002356"/>
    </source>
</evidence>
<keyword evidence="4 7" id="KW-0665">Pyrimidine biosynthesis</keyword>
<feature type="binding site" evidence="7 9">
    <location>
        <position position="186"/>
    </location>
    <ligand>
        <name>substrate</name>
    </ligand>
</feature>
<feature type="binding site" evidence="7 9">
    <location>
        <position position="215"/>
    </location>
    <ligand>
        <name>substrate</name>
    </ligand>
</feature>
<dbReference type="EC" id="4.1.1.23" evidence="7"/>
<sequence length="244" mass="26492">MMNHTPLLLGIRERLIFALDVPSRTQALEWIDQLGDAISFYKIGMELLASGEYFQVLDDLASRGKRVFVDLKFFDIPATVAGVIRRLSQWPISYCTIHGWHAPMMQAATEANTSNMHLLAVTVLTSMTREDLAKMGINREPVDVVVERALAAHMAGMSGVIASGQEAAAIRHAVGSGFSIVCPGIRTNHVPHNDQQRTIGIKAAFANGADAIVVGRPIRMAQDPQAAAEAMQTEIMTALTEPST</sequence>
<feature type="active site" description="Proton donor" evidence="7">
    <location>
        <position position="72"/>
    </location>
</feature>
<dbReference type="KEGG" id="xfs:D934_01050"/>
<dbReference type="GO" id="GO:0004590">
    <property type="term" value="F:orotidine-5'-phosphate decarboxylase activity"/>
    <property type="evidence" value="ECO:0007669"/>
    <property type="project" value="UniProtKB-UniRule"/>
</dbReference>
<dbReference type="InterPro" id="IPR018089">
    <property type="entry name" value="OMPdecase_AS"/>
</dbReference>
<evidence type="ECO:0000259" key="11">
    <source>
        <dbReference type="SMART" id="SM00934"/>
    </source>
</evidence>
<evidence type="ECO:0000256" key="4">
    <source>
        <dbReference type="ARBA" id="ARBA00022975"/>
    </source>
</evidence>
<dbReference type="PROSITE" id="PS00156">
    <property type="entry name" value="OMPDECASE"/>
    <property type="match status" value="1"/>
</dbReference>
<evidence type="ECO:0000313" key="12">
    <source>
        <dbReference type="EMBL" id="AIC09223.1"/>
    </source>
</evidence>
<dbReference type="PATRIC" id="fig|155920.8.peg.248"/>
<evidence type="ECO:0000256" key="9">
    <source>
        <dbReference type="PIRSR" id="PIRSR614732-2"/>
    </source>
</evidence>
<dbReference type="Gene3D" id="3.20.20.70">
    <property type="entry name" value="Aldolase class I"/>
    <property type="match status" value="1"/>
</dbReference>
<evidence type="ECO:0000256" key="3">
    <source>
        <dbReference type="ARBA" id="ARBA00022793"/>
    </source>
</evidence>
<evidence type="ECO:0000256" key="2">
    <source>
        <dbReference type="ARBA" id="ARBA00004861"/>
    </source>
</evidence>
<dbReference type="InterPro" id="IPR013785">
    <property type="entry name" value="Aldolase_TIM"/>
</dbReference>
<dbReference type="NCBIfam" id="NF001273">
    <property type="entry name" value="PRK00230.1"/>
    <property type="match status" value="1"/>
</dbReference>
<evidence type="ECO:0000256" key="8">
    <source>
        <dbReference type="PIRSR" id="PIRSR614732-1"/>
    </source>
</evidence>
<feature type="binding site" evidence="7 9">
    <location>
        <position position="125"/>
    </location>
    <ligand>
        <name>substrate</name>
    </ligand>
</feature>
<dbReference type="EMBL" id="CP006696">
    <property type="protein sequence ID" value="AIC09223.1"/>
    <property type="molecule type" value="Genomic_DNA"/>
</dbReference>
<dbReference type="NCBIfam" id="TIGR01740">
    <property type="entry name" value="pyrF"/>
    <property type="match status" value="1"/>
</dbReference>
<dbReference type="PANTHER" id="PTHR32119">
    <property type="entry name" value="OROTIDINE 5'-PHOSPHATE DECARBOXYLASE"/>
    <property type="match status" value="1"/>
</dbReference>
<feature type="active site" description="For OMPdecase activity" evidence="8">
    <location>
        <position position="70"/>
    </location>
</feature>
<dbReference type="AlphaFoldDB" id="A0A060H120"/>
<dbReference type="GO" id="GO:0044205">
    <property type="term" value="P:'de novo' UMP biosynthetic process"/>
    <property type="evidence" value="ECO:0007669"/>
    <property type="project" value="UniProtKB-UniRule"/>
</dbReference>
<keyword evidence="5 7" id="KW-0456">Lyase</keyword>
<dbReference type="GO" id="GO:0006207">
    <property type="term" value="P:'de novo' pyrimidine nucleobase biosynthetic process"/>
    <property type="evidence" value="ECO:0007669"/>
    <property type="project" value="InterPro"/>
</dbReference>